<dbReference type="OrthoDB" id="56122at2759"/>
<dbReference type="Gene3D" id="3.40.50.300">
    <property type="entry name" value="P-loop containing nucleotide triphosphate hydrolases"/>
    <property type="match status" value="1"/>
</dbReference>
<gene>
    <name evidence="1" type="ORF">PHATRDRAFT_40474</name>
</gene>
<organism evidence="1 2">
    <name type="scientific">Phaeodactylum tricornutum (strain CCAP 1055/1)</name>
    <dbReference type="NCBI Taxonomy" id="556484"/>
    <lineage>
        <taxon>Eukaryota</taxon>
        <taxon>Sar</taxon>
        <taxon>Stramenopiles</taxon>
        <taxon>Ochrophyta</taxon>
        <taxon>Bacillariophyta</taxon>
        <taxon>Bacillariophyceae</taxon>
        <taxon>Bacillariophycidae</taxon>
        <taxon>Naviculales</taxon>
        <taxon>Phaeodactylaceae</taxon>
        <taxon>Phaeodactylum</taxon>
    </lineage>
</organism>
<reference evidence="1 2" key="1">
    <citation type="journal article" date="2008" name="Nature">
        <title>The Phaeodactylum genome reveals the evolutionary history of diatom genomes.</title>
        <authorList>
            <person name="Bowler C."/>
            <person name="Allen A.E."/>
            <person name="Badger J.H."/>
            <person name="Grimwood J."/>
            <person name="Jabbari K."/>
            <person name="Kuo A."/>
            <person name="Maheswari U."/>
            <person name="Martens C."/>
            <person name="Maumus F."/>
            <person name="Otillar R.P."/>
            <person name="Rayko E."/>
            <person name="Salamov A."/>
            <person name="Vandepoele K."/>
            <person name="Beszteri B."/>
            <person name="Gruber A."/>
            <person name="Heijde M."/>
            <person name="Katinka M."/>
            <person name="Mock T."/>
            <person name="Valentin K."/>
            <person name="Verret F."/>
            <person name="Berges J.A."/>
            <person name="Brownlee C."/>
            <person name="Cadoret J.P."/>
            <person name="Chiovitti A."/>
            <person name="Choi C.J."/>
            <person name="Coesel S."/>
            <person name="De Martino A."/>
            <person name="Detter J.C."/>
            <person name="Durkin C."/>
            <person name="Falciatore A."/>
            <person name="Fournet J."/>
            <person name="Haruta M."/>
            <person name="Huysman M.J."/>
            <person name="Jenkins B.D."/>
            <person name="Jiroutova K."/>
            <person name="Jorgensen R.E."/>
            <person name="Joubert Y."/>
            <person name="Kaplan A."/>
            <person name="Kroger N."/>
            <person name="Kroth P.G."/>
            <person name="La Roche J."/>
            <person name="Lindquist E."/>
            <person name="Lommer M."/>
            <person name="Martin-Jezequel V."/>
            <person name="Lopez P.J."/>
            <person name="Lucas S."/>
            <person name="Mangogna M."/>
            <person name="McGinnis K."/>
            <person name="Medlin L.K."/>
            <person name="Montsant A."/>
            <person name="Oudot-Le Secq M.P."/>
            <person name="Napoli C."/>
            <person name="Obornik M."/>
            <person name="Parker M.S."/>
            <person name="Petit J.L."/>
            <person name="Porcel B.M."/>
            <person name="Poulsen N."/>
            <person name="Robison M."/>
            <person name="Rychlewski L."/>
            <person name="Rynearson T.A."/>
            <person name="Schmutz J."/>
            <person name="Shapiro H."/>
            <person name="Siaut M."/>
            <person name="Stanley M."/>
            <person name="Sussman M.R."/>
            <person name="Taylor A.R."/>
            <person name="Vardi A."/>
            <person name="von Dassow P."/>
            <person name="Vyverman W."/>
            <person name="Willis A."/>
            <person name="Wyrwicz L.S."/>
            <person name="Rokhsar D.S."/>
            <person name="Weissenbach J."/>
            <person name="Armbrust E.V."/>
            <person name="Green B.R."/>
            <person name="Van de Peer Y."/>
            <person name="Grigoriev I.V."/>
        </authorList>
    </citation>
    <scope>NUCLEOTIDE SEQUENCE [LARGE SCALE GENOMIC DNA]</scope>
    <source>
        <strain evidence="1 2">CCAP 1055/1</strain>
    </source>
</reference>
<dbReference type="AlphaFoldDB" id="B7GBM2"/>
<dbReference type="eggNOG" id="ENOG502SVQE">
    <property type="taxonomic scope" value="Eukaryota"/>
</dbReference>
<proteinExistence type="predicted"/>
<dbReference type="KEGG" id="pti:PHATRDRAFT_40474"/>
<evidence type="ECO:0000313" key="2">
    <source>
        <dbReference type="Proteomes" id="UP000000759"/>
    </source>
</evidence>
<accession>B7GBM2</accession>
<dbReference type="Proteomes" id="UP000000759">
    <property type="component" value="Chromosome 24"/>
</dbReference>
<dbReference type="SUPFAM" id="SSF52540">
    <property type="entry name" value="P-loop containing nucleoside triphosphate hydrolases"/>
    <property type="match status" value="1"/>
</dbReference>
<dbReference type="InParanoid" id="B7GBM2"/>
<dbReference type="GeneID" id="7198490"/>
<dbReference type="InterPro" id="IPR027417">
    <property type="entry name" value="P-loop_NTPase"/>
</dbReference>
<dbReference type="EMBL" id="CM000626">
    <property type="protein sequence ID" value="EEC43950.1"/>
    <property type="molecule type" value="Genomic_DNA"/>
</dbReference>
<dbReference type="HOGENOM" id="CLU_010608_0_0_1"/>
<dbReference type="RefSeq" id="XP_002184551.1">
    <property type="nucleotide sequence ID" value="XM_002184515.1"/>
</dbReference>
<dbReference type="PaxDb" id="2850-Phatr40474"/>
<evidence type="ECO:0000313" key="1">
    <source>
        <dbReference type="EMBL" id="EEC43950.1"/>
    </source>
</evidence>
<reference evidence="2" key="2">
    <citation type="submission" date="2008-08" db="EMBL/GenBank/DDBJ databases">
        <authorList>
            <consortium name="Diatom Consortium"/>
            <person name="Grigoriev I."/>
            <person name="Grimwood J."/>
            <person name="Kuo A."/>
            <person name="Otillar R.P."/>
            <person name="Salamov A."/>
            <person name="Detter J.C."/>
            <person name="Lindquist E."/>
            <person name="Shapiro H."/>
            <person name="Lucas S."/>
            <person name="Glavina del Rio T."/>
            <person name="Pitluck S."/>
            <person name="Rokhsar D."/>
            <person name="Bowler C."/>
        </authorList>
    </citation>
    <scope>GENOME REANNOTATION</scope>
    <source>
        <strain evidence="2">CCAP 1055/1</strain>
    </source>
</reference>
<name>B7GBM2_PHATC</name>
<protein>
    <submittedName>
        <fullName evidence="1">Uncharacterized protein</fullName>
    </submittedName>
</protein>
<sequence length="635" mass="71483">MAKLAETADDWLTQYARIEVAEVPANLRASLMLYEGVEINQVAQNTTFSMRENINVLSKELQKLLHFLWKQDAADTVLFARRKTQISDHLKLNDSSTQIIQMGLIGKLLVDVLLENPCSTSQYPLGCSYAASRCFFISKGKLVLRSADESASQVATIMHLFRLAYCSVVGTMSNPLGYMEGAKVLVKTVMERPMMNTFGPMIRQLREIQMQKPKIIIDRHFSRNGEIVVQGLIFKPEVWKTLIPRVVGAARLVLSQIFDGKDWEVFLTTTLPLLNVRISGGADDGVHFQVQQASGDVSSDSLELSPQLNEMDQDHLSSIVEFCLHGLGLGSMRHSETLGLQDFQVLWGNGALYFYAKSTKKWKAQSKLSTELTQHKLPKSISRIVLLFRLVISLTGGDLACFVPVRSDRKYHMKDFVQSLFCLPRVPDDLQVRHFFASLSNYLFPVQDDGKATTSDMVAMQSHHAPSTHASTYFTHRKTHLEDYYDAYHFHLGDKDTQWTYDIPLDVLPEQTIVAALKILYGGEANWLSETQRSMVLTWSTLSKNVVANLPCGGGKSAVWEVTAYTRHRVGLTRKCTVVVVPYKFLAYNHYHSAEAKFQLLDGFCVKMLESSAVCSNQVPTILKTLQCLVFPFVL</sequence>
<keyword evidence="2" id="KW-1185">Reference proteome</keyword>